<feature type="transmembrane region" description="Helical" evidence="6">
    <location>
        <begin position="146"/>
        <end position="168"/>
    </location>
</feature>
<proteinExistence type="predicted"/>
<evidence type="ECO:0000256" key="4">
    <source>
        <dbReference type="ARBA" id="ARBA00023136"/>
    </source>
</evidence>
<organism evidence="8 9">
    <name type="scientific">Diplodia intermedia</name>
    <dbReference type="NCBI Taxonomy" id="856260"/>
    <lineage>
        <taxon>Eukaryota</taxon>
        <taxon>Fungi</taxon>
        <taxon>Dikarya</taxon>
        <taxon>Ascomycota</taxon>
        <taxon>Pezizomycotina</taxon>
        <taxon>Dothideomycetes</taxon>
        <taxon>Dothideomycetes incertae sedis</taxon>
        <taxon>Botryosphaeriales</taxon>
        <taxon>Botryosphaeriaceae</taxon>
        <taxon>Diplodia</taxon>
    </lineage>
</organism>
<accession>A0ABR3T2D2</accession>
<evidence type="ECO:0000256" key="1">
    <source>
        <dbReference type="ARBA" id="ARBA00004141"/>
    </source>
</evidence>
<feature type="region of interest" description="Disordered" evidence="5">
    <location>
        <begin position="1"/>
        <end position="39"/>
    </location>
</feature>
<dbReference type="Pfam" id="PF07690">
    <property type="entry name" value="MFS_1"/>
    <property type="match status" value="1"/>
</dbReference>
<keyword evidence="2 6" id="KW-0812">Transmembrane</keyword>
<feature type="domain" description="Major facilitator superfamily (MFS) profile" evidence="7">
    <location>
        <begin position="48"/>
        <end position="519"/>
    </location>
</feature>
<dbReference type="PANTHER" id="PTHR42718:SF1">
    <property type="entry name" value="LOW AFFINITY AMMONIUM TRANSPORTER"/>
    <property type="match status" value="1"/>
</dbReference>
<dbReference type="EMBL" id="JAKEKT020000146">
    <property type="protein sequence ID" value="KAL1633726.1"/>
    <property type="molecule type" value="Genomic_DNA"/>
</dbReference>
<keyword evidence="9" id="KW-1185">Reference proteome</keyword>
<protein>
    <recommendedName>
        <fullName evidence="7">Major facilitator superfamily (MFS) profile domain-containing protein</fullName>
    </recommendedName>
</protein>
<feature type="transmembrane region" description="Helical" evidence="6">
    <location>
        <begin position="455"/>
        <end position="476"/>
    </location>
</feature>
<feature type="transmembrane region" description="Helical" evidence="6">
    <location>
        <begin position="362"/>
        <end position="386"/>
    </location>
</feature>
<keyword evidence="3 6" id="KW-1133">Transmembrane helix</keyword>
<feature type="transmembrane region" description="Helical" evidence="6">
    <location>
        <begin position="496"/>
        <end position="517"/>
    </location>
</feature>
<feature type="transmembrane region" description="Helical" evidence="6">
    <location>
        <begin position="292"/>
        <end position="310"/>
    </location>
</feature>
<feature type="transmembrane region" description="Helical" evidence="6">
    <location>
        <begin position="330"/>
        <end position="350"/>
    </location>
</feature>
<dbReference type="PANTHER" id="PTHR42718">
    <property type="entry name" value="MAJOR FACILITATOR SUPERFAMILY MULTIDRUG TRANSPORTER MFSC"/>
    <property type="match status" value="1"/>
</dbReference>
<evidence type="ECO:0000256" key="5">
    <source>
        <dbReference type="SAM" id="MobiDB-lite"/>
    </source>
</evidence>
<evidence type="ECO:0000259" key="7">
    <source>
        <dbReference type="PROSITE" id="PS50850"/>
    </source>
</evidence>
<evidence type="ECO:0000256" key="2">
    <source>
        <dbReference type="ARBA" id="ARBA00022692"/>
    </source>
</evidence>
<feature type="transmembrane region" description="Helical" evidence="6">
    <location>
        <begin position="46"/>
        <end position="73"/>
    </location>
</feature>
<feature type="transmembrane region" description="Helical" evidence="6">
    <location>
        <begin position="210"/>
        <end position="230"/>
    </location>
</feature>
<feature type="transmembrane region" description="Helical" evidence="6">
    <location>
        <begin position="115"/>
        <end position="134"/>
    </location>
</feature>
<evidence type="ECO:0000313" key="9">
    <source>
        <dbReference type="Proteomes" id="UP001521184"/>
    </source>
</evidence>
<feature type="transmembrane region" description="Helical" evidence="6">
    <location>
        <begin position="418"/>
        <end position="443"/>
    </location>
</feature>
<feature type="transmembrane region" description="Helical" evidence="6">
    <location>
        <begin position="180"/>
        <end position="204"/>
    </location>
</feature>
<reference evidence="8 9" key="1">
    <citation type="journal article" date="2023" name="Plant Dis.">
        <title>First Report of Diplodia intermedia Causing Canker and Dieback Diseases on Apple Trees in Canada.</title>
        <authorList>
            <person name="Ellouze W."/>
            <person name="Ilyukhin E."/>
            <person name="Sulman M."/>
            <person name="Ali S."/>
        </authorList>
    </citation>
    <scope>NUCLEOTIDE SEQUENCE [LARGE SCALE GENOMIC DNA]</scope>
    <source>
        <strain evidence="8 9">M45-28</strain>
    </source>
</reference>
<dbReference type="Gene3D" id="1.20.1250.20">
    <property type="entry name" value="MFS general substrate transporter like domains"/>
    <property type="match status" value="2"/>
</dbReference>
<gene>
    <name evidence="8" type="ORF">SLS58_010947</name>
</gene>
<dbReference type="SUPFAM" id="SSF103473">
    <property type="entry name" value="MFS general substrate transporter"/>
    <property type="match status" value="1"/>
</dbReference>
<sequence length="527" mass="55541">MTPTTTTPPPAPAPDPENPVSLARRTTTHSTTRSTFKPRASPAREALFVGILCTSQLLTQASLAQTIAILPFLSRAFGGASAGQQSWFTAAYSLTVGIFILPAGRVGDVLHAHKALFVAGFAWFAACSAAAGFAGAYDAARASRMVVFDGMGPAVVLPNAVAILSRAYDGPGLKRRQEMAFAVFGATAPGGFVLGAAGSALFAQTAWWPGAFWCLAGVCAAVAVAGAVVIPKEEEEEEEEWVEDGETTRPEEQECGMLERLDAAGTAAGLVGLVLFNFAWNQGPVVGWPTPYTYVVLVVGVLVLGVFAVIEARARYPLVPVRKLDRNVGFVLACISAGWASFGIWVYYSWRFNLVLRGITPLLASAHFVPVALSGLCAALTTGAVLGRVPPSLVMMIAMLAFTVGNILVATAPVAQTYWAQTFVGFVVIPWGMDMSFPAGTIIMSRSLPREEQGLAASLLNTVINYSISIGLGFAGTVERQVNDGGRDLLAGYRGGFYLGIGLSSLGLAVSICFALVQYAESVKQRR</sequence>
<dbReference type="InterPro" id="IPR036259">
    <property type="entry name" value="MFS_trans_sf"/>
</dbReference>
<feature type="compositionally biased region" description="Low complexity" evidence="5">
    <location>
        <begin position="24"/>
        <end position="35"/>
    </location>
</feature>
<dbReference type="InterPro" id="IPR020846">
    <property type="entry name" value="MFS_dom"/>
</dbReference>
<keyword evidence="4 6" id="KW-0472">Membrane</keyword>
<comment type="caution">
    <text evidence="8">The sequence shown here is derived from an EMBL/GenBank/DDBJ whole genome shotgun (WGS) entry which is preliminary data.</text>
</comment>
<dbReference type="CDD" id="cd17476">
    <property type="entry name" value="MFS_Amf1_MDR_like"/>
    <property type="match status" value="1"/>
</dbReference>
<evidence type="ECO:0000313" key="8">
    <source>
        <dbReference type="EMBL" id="KAL1633726.1"/>
    </source>
</evidence>
<comment type="subcellular location">
    <subcellularLocation>
        <location evidence="1">Membrane</location>
        <topology evidence="1">Multi-pass membrane protein</topology>
    </subcellularLocation>
</comment>
<dbReference type="Proteomes" id="UP001521184">
    <property type="component" value="Unassembled WGS sequence"/>
</dbReference>
<evidence type="ECO:0000256" key="6">
    <source>
        <dbReference type="SAM" id="Phobius"/>
    </source>
</evidence>
<feature type="transmembrane region" description="Helical" evidence="6">
    <location>
        <begin position="261"/>
        <end position="280"/>
    </location>
</feature>
<feature type="transmembrane region" description="Helical" evidence="6">
    <location>
        <begin position="393"/>
        <end position="412"/>
    </location>
</feature>
<feature type="compositionally biased region" description="Pro residues" evidence="5">
    <location>
        <begin position="1"/>
        <end position="17"/>
    </location>
</feature>
<dbReference type="PROSITE" id="PS50850">
    <property type="entry name" value="MFS"/>
    <property type="match status" value="1"/>
</dbReference>
<feature type="transmembrane region" description="Helical" evidence="6">
    <location>
        <begin position="85"/>
        <end position="103"/>
    </location>
</feature>
<evidence type="ECO:0000256" key="3">
    <source>
        <dbReference type="ARBA" id="ARBA00022989"/>
    </source>
</evidence>
<name>A0ABR3T2D2_9PEZI</name>
<dbReference type="InterPro" id="IPR011701">
    <property type="entry name" value="MFS"/>
</dbReference>